<evidence type="ECO:0000256" key="4">
    <source>
        <dbReference type="ARBA" id="ARBA00022562"/>
    </source>
</evidence>
<keyword evidence="3 15" id="KW-0167">Capsid protein</keyword>
<evidence type="ECO:0000256" key="13">
    <source>
        <dbReference type="ARBA" id="ARBA00023157"/>
    </source>
</evidence>
<keyword evidence="11 15" id="KW-1176">Cytoplasmic inwards viral transport</keyword>
<keyword evidence="14 15" id="KW-1160">Virus entry into host cell</keyword>
<dbReference type="Pfam" id="PF00513">
    <property type="entry name" value="Late_protein_L2"/>
    <property type="match status" value="1"/>
</dbReference>
<dbReference type="GO" id="GO:0042025">
    <property type="term" value="C:host cell nucleus"/>
    <property type="evidence" value="ECO:0007669"/>
    <property type="project" value="UniProtKB-SubCell"/>
</dbReference>
<evidence type="ECO:0000256" key="12">
    <source>
        <dbReference type="ARBA" id="ARBA00023125"/>
    </source>
</evidence>
<evidence type="ECO:0000256" key="2">
    <source>
        <dbReference type="ARBA" id="ARBA00022553"/>
    </source>
</evidence>
<evidence type="ECO:0000313" key="18">
    <source>
        <dbReference type="Proteomes" id="UP000112284"/>
    </source>
</evidence>
<keyword evidence="9 15" id="KW-1177">Microtubular inwards viral transport</keyword>
<dbReference type="Proteomes" id="UP000112284">
    <property type="component" value="Segment"/>
</dbReference>
<keyword evidence="12 15" id="KW-0238">DNA-binding</keyword>
<comment type="similarity">
    <text evidence="15">Belongs to the papillomaviridae L2 protein family.</text>
</comment>
<keyword evidence="8 15" id="KW-0426">Late protein</keyword>
<evidence type="ECO:0000313" key="17">
    <source>
        <dbReference type="EMBL" id="AEM24682.1"/>
    </source>
</evidence>
<evidence type="ECO:0000256" key="5">
    <source>
        <dbReference type="ARBA" id="ARBA00022581"/>
    </source>
</evidence>
<comment type="subcellular location">
    <subcellularLocation>
        <location evidence="15">Virion</location>
    </subcellularLocation>
    <subcellularLocation>
        <location evidence="15">Host nucleus</location>
    </subcellularLocation>
</comment>
<evidence type="ECO:0000256" key="16">
    <source>
        <dbReference type="SAM" id="MobiDB-lite"/>
    </source>
</evidence>
<dbReference type="GO" id="GO:0043657">
    <property type="term" value="C:host cell"/>
    <property type="evidence" value="ECO:0007669"/>
    <property type="project" value="GOC"/>
</dbReference>
<comment type="function">
    <text evidence="15">Minor protein of the capsid that localizes along the inner surface of the virion, within the central cavities beneath the L1 pentamers. Plays a role in capsid stabilization through interaction with the major capsid protein L1. Once the virion enters the host cell, L2 escorts the genomic DNA into the nucleus by promoting escape from the endosomal compartments and traffic through the host Golgi network. Mechanistically, the C-terminus of L2 possesses a cell-penetrating peptide that protudes from the host endosome, interacts with host cytoplasmic retromer cargo and thereby mediates the capsid delivery to the host trans-Golgi network. Plays a role through its interaction with host dynein in the intracellular microtubule-dependent transport of viral capsid toward the nucleus. Mediates the viral genome import into the nucleus through binding to host importins. Once within the nucleus, L2 localizes viral genomes to host PML bodies in order to activate early gene expression for establishment of infection. Later on, promotes late gene expression by interacting with the viral E2 protein and by inhibiting its transcriptional activation functions. During virion assembly, encapsidates the genome by direct interaction with the viral DNA.</text>
</comment>
<organism evidence="17 18">
    <name type="scientific">human papillomavirus 147</name>
    <dbReference type="NCBI Taxonomy" id="1070420"/>
    <lineage>
        <taxon>Viruses</taxon>
        <taxon>Monodnaviria</taxon>
        <taxon>Shotokuvirae</taxon>
        <taxon>Cossaviricota</taxon>
        <taxon>Papovaviricetes</taxon>
        <taxon>Zurhausenvirales</taxon>
        <taxon>Papillomaviridae</taxon>
        <taxon>Firstpapillomavirinae</taxon>
        <taxon>Gammapapillomavirus</taxon>
        <taxon>Gammapapillomavirus 8</taxon>
    </lineage>
</organism>
<dbReference type="GO" id="GO:0075732">
    <property type="term" value="P:viral penetration into host nucleus"/>
    <property type="evidence" value="ECO:0007669"/>
    <property type="project" value="UniProtKB-KW"/>
</dbReference>
<evidence type="ECO:0000256" key="8">
    <source>
        <dbReference type="ARBA" id="ARBA00022921"/>
    </source>
</evidence>
<sequence length="521" mass="57394">MYKAKRRKRDTVENLYRQCQITGTCMPDVVNKVEQTTLADYLLKIFGSIIYLGGLGIGTGSGAGSATGFRPLPESVPIPPRVPTTDVPVPEEIPLRPIRPTRPTDFGTRIDPISSAANRPRPVNPQGPAIVPLSTDGLPDPTIIGSGAGTGDFEVLTNIDASEDITTVNGHPTVLHGQEEIAILEVTPQQAPPTRLAFEYPHTDNSITIIESSLPAPADISVYVDPNYSGVHVGEEIELQPINTIQQFEIEEQIPQTSTPARILDSAVGRARQLYNRFVEQAPTRNTDFLGQPSRAILFEIENPAFSSDVTLEFERDLQEVAAAPDPTFTDVIRLERPLFSTTQEGLIRYSRLGTRGKISTRSGALLQQKVHFYYDLSPIQAPVESIELQPIGETSDSLTIVDEISRSTFINPLFEEVVGEDALQDILSENFQNSHLALLNETEEEQVLVPTLVTDVIPRTVSVDLLRPDIFVGTYNEPETPLSTDIIPVAPAVHVEAFGSNYYLHPSLLKKRKRKYLDVF</sequence>
<evidence type="ECO:0000256" key="14">
    <source>
        <dbReference type="ARBA" id="ARBA00023296"/>
    </source>
</evidence>
<keyword evidence="5 15" id="KW-0945">Host-virus interaction</keyword>
<dbReference type="GO" id="GO:0003677">
    <property type="term" value="F:DNA binding"/>
    <property type="evidence" value="ECO:0007669"/>
    <property type="project" value="UniProtKB-UniRule"/>
</dbReference>
<evidence type="ECO:0000256" key="7">
    <source>
        <dbReference type="ARBA" id="ARBA00022844"/>
    </source>
</evidence>
<evidence type="ECO:0000256" key="6">
    <source>
        <dbReference type="ARBA" id="ARBA00022812"/>
    </source>
</evidence>
<dbReference type="EMBL" id="HM999999">
    <property type="protein sequence ID" value="AEM24682.1"/>
    <property type="molecule type" value="Genomic_DNA"/>
</dbReference>
<feature type="disulfide bond" evidence="15">
    <location>
        <begin position="19"/>
        <end position="25"/>
    </location>
</feature>
<proteinExistence type="inferred from homology"/>
<keyword evidence="13 15" id="KW-1015">Disulfide bond</keyword>
<keyword evidence="6" id="KW-1040">Host Golgi apparatus</keyword>
<evidence type="ECO:0000256" key="11">
    <source>
        <dbReference type="ARBA" id="ARBA00023120"/>
    </source>
</evidence>
<keyword evidence="2 15" id="KW-0597">Phosphoprotein</keyword>
<evidence type="ECO:0000256" key="1">
    <source>
        <dbReference type="ARBA" id="ARBA00022524"/>
    </source>
</evidence>
<comment type="PTM">
    <text evidence="15">Highly phosphorylated.</text>
</comment>
<dbReference type="GO" id="GO:0046718">
    <property type="term" value="P:symbiont entry into host cell"/>
    <property type="evidence" value="ECO:0007669"/>
    <property type="project" value="UniProtKB-KW"/>
</dbReference>
<keyword evidence="7 15" id="KW-0946">Virion</keyword>
<feature type="region of interest" description="Disordered" evidence="16">
    <location>
        <begin position="71"/>
        <end position="107"/>
    </location>
</feature>
<keyword evidence="1 15" id="KW-1163">Viral penetration into host nucleus</keyword>
<comment type="caution">
    <text evidence="15">Lacks conserved residue(s) required for the propagation of feature annotation.</text>
</comment>
<dbReference type="GO" id="GO:0075521">
    <property type="term" value="P:microtubule-dependent intracellular transport of viral material towards nucleus"/>
    <property type="evidence" value="ECO:0007669"/>
    <property type="project" value="UniProtKB-UniRule"/>
</dbReference>
<dbReference type="GO" id="GO:0005198">
    <property type="term" value="F:structural molecule activity"/>
    <property type="evidence" value="ECO:0007669"/>
    <property type="project" value="UniProtKB-UniRule"/>
</dbReference>
<evidence type="ECO:0000256" key="3">
    <source>
        <dbReference type="ARBA" id="ARBA00022561"/>
    </source>
</evidence>
<feature type="compositionally biased region" description="Low complexity" evidence="16">
    <location>
        <begin position="83"/>
        <end position="104"/>
    </location>
</feature>
<evidence type="ECO:0000256" key="10">
    <source>
        <dbReference type="ARBA" id="ARBA00023046"/>
    </source>
</evidence>
<keyword evidence="10" id="KW-1039">Host endosome</keyword>
<reference evidence="17 18" key="1">
    <citation type="submission" date="2010-07" db="EMBL/GenBank/DDBJ databases">
        <title>Survey of HPV infection in oral cavity reveals abundant novel beta and gamma HPV types.</title>
        <authorList>
            <person name="Chen Z."/>
            <person name="Sun C."/>
            <person name="Bottalico D."/>
            <person name="Burk R."/>
        </authorList>
    </citation>
    <scope>NUCLEOTIDE SEQUENCE [LARGE SCALE GENOMIC DNA]</scope>
    <source>
        <strain evidence="17">GH659</strain>
    </source>
</reference>
<dbReference type="InterPro" id="IPR000784">
    <property type="entry name" value="Late_L2"/>
</dbReference>
<dbReference type="HAMAP" id="MF_04003">
    <property type="entry name" value="PPV_L2"/>
    <property type="match status" value="1"/>
</dbReference>
<keyword evidence="4 15" id="KW-1048">Host nucleus</keyword>
<accession>I6MRG7</accession>
<gene>
    <name evidence="15 17" type="primary">L2</name>
</gene>
<evidence type="ECO:0000256" key="15">
    <source>
        <dbReference type="HAMAP-Rule" id="MF_04003"/>
    </source>
</evidence>
<comment type="subunit">
    <text evidence="15">Interacts with major capsid protein L1. Interacts with E2; this interaction inhibits E2 transcriptional activity but not the DNA replication function E2. Interacts with host HSPA8; this interaction is required for L2 nuclear translocation. Interacts with host importins KPNB2 and KPNB3. Forms a complex with importin alpha2-beta1 heterodimers via interaction with the importin alpha2 adapter. Interacts with host DYNLT1; this interaction is essential for virus intracellular transport during entry. Interacts (via C-terminus) with host retromer subunits VPS35 AND VPS29.</text>
</comment>
<evidence type="ECO:0000256" key="9">
    <source>
        <dbReference type="ARBA" id="ARBA00022952"/>
    </source>
</evidence>
<protein>
    <recommendedName>
        <fullName evidence="15">Minor capsid protein L2</fullName>
    </recommendedName>
</protein>
<dbReference type="GO" id="GO:0019028">
    <property type="term" value="C:viral capsid"/>
    <property type="evidence" value="ECO:0007669"/>
    <property type="project" value="UniProtKB-UniRule"/>
</dbReference>
<name>I6MRG7_9PAPI</name>